<evidence type="ECO:0000313" key="1">
    <source>
        <dbReference type="EMBL" id="KAK4737220.1"/>
    </source>
</evidence>
<gene>
    <name evidence="1" type="ORF">R3W88_000917</name>
</gene>
<evidence type="ECO:0000313" key="2">
    <source>
        <dbReference type="Proteomes" id="UP001311915"/>
    </source>
</evidence>
<dbReference type="EMBL" id="JAWPEI010000001">
    <property type="protein sequence ID" value="KAK4737220.1"/>
    <property type="molecule type" value="Genomic_DNA"/>
</dbReference>
<reference evidence="1 2" key="1">
    <citation type="submission" date="2023-10" db="EMBL/GenBank/DDBJ databases">
        <title>Genome-Wide Identification Analysis in wild type Solanum Pinnatisectum Reveals Some Genes Defensing Phytophthora Infestans.</title>
        <authorList>
            <person name="Sun C."/>
        </authorList>
    </citation>
    <scope>NUCLEOTIDE SEQUENCE [LARGE SCALE GENOMIC DNA]</scope>
    <source>
        <strain evidence="1">LQN</strain>
        <tissue evidence="1">Leaf</tissue>
    </source>
</reference>
<sequence length="165" mass="18148">MVRTRARATKVQDNTLILQDRLLARLDSAPPSGVLPSTLGSPIIVDVTSPVQGLSVGFETPDFSSVPSMAPLRFAAPPIFAGAAMSVAEQKSFERFVRLAPPKFHSMAREKSYDFLTKYQDRLFNLGILEAHGVSNPSYQFAGMAKEWWRSVLSCRTVGSLVMGW</sequence>
<accession>A0AAV9MJN4</accession>
<dbReference type="Proteomes" id="UP001311915">
    <property type="component" value="Unassembled WGS sequence"/>
</dbReference>
<proteinExistence type="predicted"/>
<comment type="caution">
    <text evidence="1">The sequence shown here is derived from an EMBL/GenBank/DDBJ whole genome shotgun (WGS) entry which is preliminary data.</text>
</comment>
<protein>
    <submittedName>
        <fullName evidence="1">Uncharacterized protein</fullName>
    </submittedName>
</protein>
<dbReference type="AlphaFoldDB" id="A0AAV9MJN4"/>
<organism evidence="1 2">
    <name type="scientific">Solanum pinnatisectum</name>
    <name type="common">tansyleaf nightshade</name>
    <dbReference type="NCBI Taxonomy" id="50273"/>
    <lineage>
        <taxon>Eukaryota</taxon>
        <taxon>Viridiplantae</taxon>
        <taxon>Streptophyta</taxon>
        <taxon>Embryophyta</taxon>
        <taxon>Tracheophyta</taxon>
        <taxon>Spermatophyta</taxon>
        <taxon>Magnoliopsida</taxon>
        <taxon>eudicotyledons</taxon>
        <taxon>Gunneridae</taxon>
        <taxon>Pentapetalae</taxon>
        <taxon>asterids</taxon>
        <taxon>lamiids</taxon>
        <taxon>Solanales</taxon>
        <taxon>Solanaceae</taxon>
        <taxon>Solanoideae</taxon>
        <taxon>Solaneae</taxon>
        <taxon>Solanum</taxon>
    </lineage>
</organism>
<name>A0AAV9MJN4_9SOLN</name>
<keyword evidence="2" id="KW-1185">Reference proteome</keyword>